<comment type="caution">
    <text evidence="2">The sequence shown here is derived from an EMBL/GenBank/DDBJ whole genome shotgun (WGS) entry which is preliminary data.</text>
</comment>
<dbReference type="OrthoDB" id="6105938at2759"/>
<gene>
    <name evidence="2" type="ORF">BKA55DRAFT_684742</name>
</gene>
<feature type="compositionally biased region" description="Basic and acidic residues" evidence="1">
    <location>
        <begin position="33"/>
        <end position="55"/>
    </location>
</feature>
<evidence type="ECO:0000256" key="1">
    <source>
        <dbReference type="SAM" id="MobiDB-lite"/>
    </source>
</evidence>
<evidence type="ECO:0000313" key="2">
    <source>
        <dbReference type="EMBL" id="KAH7267474.1"/>
    </source>
</evidence>
<accession>A0A9P9R6A6</accession>
<proteinExistence type="predicted"/>
<organism evidence="2 3">
    <name type="scientific">Fusarium redolens</name>
    <dbReference type="NCBI Taxonomy" id="48865"/>
    <lineage>
        <taxon>Eukaryota</taxon>
        <taxon>Fungi</taxon>
        <taxon>Dikarya</taxon>
        <taxon>Ascomycota</taxon>
        <taxon>Pezizomycotina</taxon>
        <taxon>Sordariomycetes</taxon>
        <taxon>Hypocreomycetidae</taxon>
        <taxon>Hypocreales</taxon>
        <taxon>Nectriaceae</taxon>
        <taxon>Fusarium</taxon>
        <taxon>Fusarium redolens species complex</taxon>
    </lineage>
</organism>
<keyword evidence="3" id="KW-1185">Reference proteome</keyword>
<dbReference type="AlphaFoldDB" id="A0A9P9R6A6"/>
<evidence type="ECO:0000313" key="3">
    <source>
        <dbReference type="Proteomes" id="UP000720189"/>
    </source>
</evidence>
<dbReference type="GeneID" id="70228638"/>
<dbReference type="RefSeq" id="XP_046055293.1">
    <property type="nucleotide sequence ID" value="XM_046198684.1"/>
</dbReference>
<dbReference type="EMBL" id="JAGMUX010000002">
    <property type="protein sequence ID" value="KAH7267474.1"/>
    <property type="molecule type" value="Genomic_DNA"/>
</dbReference>
<dbReference type="PANTHER" id="PTHR38846:SF1">
    <property type="entry name" value="C3H1-TYPE DOMAIN-CONTAINING PROTEIN"/>
    <property type="match status" value="1"/>
</dbReference>
<feature type="region of interest" description="Disordered" evidence="1">
    <location>
        <begin position="12"/>
        <end position="55"/>
    </location>
</feature>
<reference evidence="2" key="1">
    <citation type="journal article" date="2021" name="Nat. Commun.">
        <title>Genetic determinants of endophytism in the Arabidopsis root mycobiome.</title>
        <authorList>
            <person name="Mesny F."/>
            <person name="Miyauchi S."/>
            <person name="Thiergart T."/>
            <person name="Pickel B."/>
            <person name="Atanasova L."/>
            <person name="Karlsson M."/>
            <person name="Huettel B."/>
            <person name="Barry K.W."/>
            <person name="Haridas S."/>
            <person name="Chen C."/>
            <person name="Bauer D."/>
            <person name="Andreopoulos W."/>
            <person name="Pangilinan J."/>
            <person name="LaButti K."/>
            <person name="Riley R."/>
            <person name="Lipzen A."/>
            <person name="Clum A."/>
            <person name="Drula E."/>
            <person name="Henrissat B."/>
            <person name="Kohler A."/>
            <person name="Grigoriev I.V."/>
            <person name="Martin F.M."/>
            <person name="Hacquard S."/>
        </authorList>
    </citation>
    <scope>NUCLEOTIDE SEQUENCE</scope>
    <source>
        <strain evidence="2">MPI-CAGE-AT-0023</strain>
    </source>
</reference>
<dbReference type="Proteomes" id="UP000720189">
    <property type="component" value="Unassembled WGS sequence"/>
</dbReference>
<name>A0A9P9R6A6_FUSRE</name>
<sequence length="275" mass="32051">MHVFVPAWCTGAKAGDSGLQTNDQQEGVASLSPKDDSKPNGEGEGEVPRSRVDDELERFRRLKDDFFRSAPAVKKEPKAPRRRRKFTRLCPEFRNNGHRPEGASCERFHFVPWDLPGKQFTDYPLDLFFSNFPGFDHQRTKPFFDEFDRMCNHFSWSEEATEPWYNFRVALIQEFNYVIGEDKDNLLHWQNMFNLIGLPKPTSLVEARTTMRATHVNLVDLVELPRTRQPVEHFKTVKDLSDYSIYEHKIFPKEEAYNGGLLALLLREILAARSR</sequence>
<feature type="compositionally biased region" description="Polar residues" evidence="1">
    <location>
        <begin position="18"/>
        <end position="27"/>
    </location>
</feature>
<protein>
    <submittedName>
        <fullName evidence="2">Uncharacterized protein</fullName>
    </submittedName>
</protein>
<dbReference type="PANTHER" id="PTHR38846">
    <property type="entry name" value="C3H1-TYPE DOMAIN-CONTAINING PROTEIN"/>
    <property type="match status" value="1"/>
</dbReference>